<reference evidence="3 4" key="1">
    <citation type="submission" date="2024-03" db="EMBL/GenBank/DDBJ databases">
        <title>The Acrasis kona genome and developmental transcriptomes reveal deep origins of eukaryotic multicellular pathways.</title>
        <authorList>
            <person name="Sheikh S."/>
            <person name="Fu C.-J."/>
            <person name="Brown M.W."/>
            <person name="Baldauf S.L."/>
        </authorList>
    </citation>
    <scope>NUCLEOTIDE SEQUENCE [LARGE SCALE GENOMIC DNA]</scope>
    <source>
        <strain evidence="3 4">ATCC MYA-3509</strain>
    </source>
</reference>
<dbReference type="InterPro" id="IPR008011">
    <property type="entry name" value="Complex1_LYR_dom"/>
</dbReference>
<comment type="caution">
    <text evidence="3">The sequence shown here is derived from an EMBL/GenBank/DDBJ whole genome shotgun (WGS) entry which is preliminary data.</text>
</comment>
<comment type="similarity">
    <text evidence="1">Belongs to the complex I LYR family.</text>
</comment>
<sequence>MQRALQDNQTWRALSLYRKILRVGHKWDGPSEDVEYIFDHARQVFAHNRNITDPKVREEKILEAESRIEVAKHYKIPYPKSFHYGTGLGVEKPANLPPYLSSLVEEEKKEPRQYKYADKEEEW</sequence>
<protein>
    <submittedName>
        <fullName evidence="3">Lyrm1</fullName>
    </submittedName>
</protein>
<name>A0AAW2YJL4_9EUKA</name>
<evidence type="ECO:0000313" key="3">
    <source>
        <dbReference type="EMBL" id="KAL0477259.1"/>
    </source>
</evidence>
<keyword evidence="4" id="KW-1185">Reference proteome</keyword>
<feature type="domain" description="Complex 1 LYR protein" evidence="2">
    <location>
        <begin position="12"/>
        <end position="69"/>
    </location>
</feature>
<evidence type="ECO:0000259" key="2">
    <source>
        <dbReference type="Pfam" id="PF05347"/>
    </source>
</evidence>
<gene>
    <name evidence="3" type="ORF">AKO1_005838</name>
</gene>
<dbReference type="EMBL" id="JAOPGA020000155">
    <property type="protein sequence ID" value="KAL0477259.1"/>
    <property type="molecule type" value="Genomic_DNA"/>
</dbReference>
<organism evidence="3 4">
    <name type="scientific">Acrasis kona</name>
    <dbReference type="NCBI Taxonomy" id="1008807"/>
    <lineage>
        <taxon>Eukaryota</taxon>
        <taxon>Discoba</taxon>
        <taxon>Heterolobosea</taxon>
        <taxon>Tetramitia</taxon>
        <taxon>Eutetramitia</taxon>
        <taxon>Acrasidae</taxon>
        <taxon>Acrasis</taxon>
    </lineage>
</organism>
<evidence type="ECO:0000256" key="1">
    <source>
        <dbReference type="ARBA" id="ARBA00009508"/>
    </source>
</evidence>
<accession>A0AAW2YJL4</accession>
<dbReference type="PANTHER" id="PTHR14273:SF0">
    <property type="entry name" value="LYR MOTIF-CONTAINING PROTEIN 1"/>
    <property type="match status" value="1"/>
</dbReference>
<dbReference type="GO" id="GO:0005739">
    <property type="term" value="C:mitochondrion"/>
    <property type="evidence" value="ECO:0007669"/>
    <property type="project" value="TreeGrafter"/>
</dbReference>
<dbReference type="InterPro" id="IPR040330">
    <property type="entry name" value="LYRM1"/>
</dbReference>
<dbReference type="Proteomes" id="UP001431209">
    <property type="component" value="Unassembled WGS sequence"/>
</dbReference>
<dbReference type="AlphaFoldDB" id="A0AAW2YJL4"/>
<dbReference type="PANTHER" id="PTHR14273">
    <property type="entry name" value="LYR MOTIF-CONTAINING PROTEIN 1"/>
    <property type="match status" value="1"/>
</dbReference>
<proteinExistence type="inferred from homology"/>
<evidence type="ECO:0000313" key="4">
    <source>
        <dbReference type="Proteomes" id="UP001431209"/>
    </source>
</evidence>
<dbReference type="InterPro" id="IPR045294">
    <property type="entry name" value="Complex1_LYR_LYRM1"/>
</dbReference>
<dbReference type="CDD" id="cd20261">
    <property type="entry name" value="Complex1_LYR_LYRM1"/>
    <property type="match status" value="1"/>
</dbReference>
<dbReference type="Pfam" id="PF05347">
    <property type="entry name" value="Complex1_LYR"/>
    <property type="match status" value="1"/>
</dbReference>